<gene>
    <name evidence="5" type="ORF">MONAX_5E042110</name>
</gene>
<feature type="domain" description="Centromere protein J C-terminal" evidence="4">
    <location>
        <begin position="291"/>
        <end position="320"/>
    </location>
</feature>
<proteinExistence type="inferred from homology"/>
<feature type="coiled-coil region" evidence="2">
    <location>
        <begin position="12"/>
        <end position="39"/>
    </location>
</feature>
<reference evidence="5" key="1">
    <citation type="submission" date="2019-04" db="EMBL/GenBank/DDBJ databases">
        <authorList>
            <person name="Alioto T."/>
            <person name="Alioto T."/>
        </authorList>
    </citation>
    <scope>NUCLEOTIDE SEQUENCE [LARGE SCALE GENOMIC DNA]</scope>
</reference>
<dbReference type="InterPro" id="IPR009852">
    <property type="entry name" value="CENPJ_C_dom"/>
</dbReference>
<accession>A0A5E4CBP0</accession>
<dbReference type="Gene3D" id="2.60.450.20">
    <property type="match status" value="1"/>
</dbReference>
<comment type="caution">
    <text evidence="5">The sequence shown here is derived from an EMBL/GenBank/DDBJ whole genome shotgun (WGS) entry which is preliminary data.</text>
</comment>
<dbReference type="Proteomes" id="UP000335636">
    <property type="component" value="Unassembled WGS sequence"/>
</dbReference>
<sequence>MSTFRGTFRSHAARCSAAHSELQRQVDALTKQNLELRDELRASGVPLLEARRRSTVSLPTTLGPDPLGSVSTFGNISPLLADEETRAEFVSCKSHSAPLQQRLPSTPVVPSTPVLQQRLTSTPVTSPKGLPEKPAPSGEAAHPMDTTRGEEEVEEKQYLDGKVEQTLSDGRTIVTFPNGTKKEISADRKTITTRFYNGDVKKIYYYAEAQTTHTTYPNGVEVVQFPNKQTEKFHPDGSKETVFPDGTVTQLKGGREEIVFPDGTVVIVKRNGDKTILFSNGQKEIHTAQFKRREFPDGTVKTVYCNGCQETKYATGRIKVKDETGSVILDGKWSHPQTHRCA</sequence>
<dbReference type="Pfam" id="PF07202">
    <property type="entry name" value="Tcp10_C"/>
    <property type="match status" value="3"/>
</dbReference>
<feature type="region of interest" description="Disordered" evidence="3">
    <location>
        <begin position="119"/>
        <end position="156"/>
    </location>
</feature>
<comment type="similarity">
    <text evidence="1">Belongs to the TCP10 family.</text>
</comment>
<dbReference type="InterPro" id="IPR047002">
    <property type="entry name" value="Tcp10_C_sf"/>
</dbReference>
<organism evidence="5 6">
    <name type="scientific">Marmota monax</name>
    <name type="common">Woodchuck</name>
    <dbReference type="NCBI Taxonomy" id="9995"/>
    <lineage>
        <taxon>Eukaryota</taxon>
        <taxon>Metazoa</taxon>
        <taxon>Chordata</taxon>
        <taxon>Craniata</taxon>
        <taxon>Vertebrata</taxon>
        <taxon>Euteleostomi</taxon>
        <taxon>Mammalia</taxon>
        <taxon>Eutheria</taxon>
        <taxon>Euarchontoglires</taxon>
        <taxon>Glires</taxon>
        <taxon>Rodentia</taxon>
        <taxon>Sciuromorpha</taxon>
        <taxon>Sciuridae</taxon>
        <taxon>Xerinae</taxon>
        <taxon>Marmotini</taxon>
        <taxon>Marmota</taxon>
    </lineage>
</organism>
<dbReference type="PANTHER" id="PTHR10331:SF25">
    <property type="entry name" value="T-COMPLEX PROTEIN 10A-RELATED"/>
    <property type="match status" value="1"/>
</dbReference>
<keyword evidence="6" id="KW-1185">Reference proteome</keyword>
<evidence type="ECO:0000256" key="3">
    <source>
        <dbReference type="SAM" id="MobiDB-lite"/>
    </source>
</evidence>
<evidence type="ECO:0000256" key="1">
    <source>
        <dbReference type="ARBA" id="ARBA00005627"/>
    </source>
</evidence>
<evidence type="ECO:0000313" key="6">
    <source>
        <dbReference type="Proteomes" id="UP000335636"/>
    </source>
</evidence>
<feature type="compositionally biased region" description="Basic and acidic residues" evidence="3">
    <location>
        <begin position="145"/>
        <end position="156"/>
    </location>
</feature>
<evidence type="ECO:0000313" key="5">
    <source>
        <dbReference type="EMBL" id="VTJ78361.1"/>
    </source>
</evidence>
<keyword evidence="2" id="KW-0175">Coiled coil</keyword>
<evidence type="ECO:0000259" key="4">
    <source>
        <dbReference type="Pfam" id="PF07202"/>
    </source>
</evidence>
<feature type="domain" description="Centromere protein J C-terminal" evidence="4">
    <location>
        <begin position="254"/>
        <end position="286"/>
    </location>
</feature>
<dbReference type="PANTHER" id="PTHR10331">
    <property type="entry name" value="T COMPLEX PROTEIN 10"/>
    <property type="match status" value="1"/>
</dbReference>
<name>A0A5E4CBP0_MARMO</name>
<protein>
    <recommendedName>
        <fullName evidence="4">Centromere protein J C-terminal domain-containing protein</fullName>
    </recommendedName>
</protein>
<feature type="domain" description="Centromere protein J C-terminal" evidence="4">
    <location>
        <begin position="152"/>
        <end position="184"/>
    </location>
</feature>
<dbReference type="EMBL" id="CABDUW010001066">
    <property type="protein sequence ID" value="VTJ78361.1"/>
    <property type="molecule type" value="Genomic_DNA"/>
</dbReference>
<evidence type="ECO:0000256" key="2">
    <source>
        <dbReference type="SAM" id="Coils"/>
    </source>
</evidence>
<dbReference type="InterPro" id="IPR026581">
    <property type="entry name" value="TCP10L/CENPJ"/>
</dbReference>
<dbReference type="AlphaFoldDB" id="A0A5E4CBP0"/>